<proteinExistence type="predicted"/>
<evidence type="ECO:0000259" key="1">
    <source>
        <dbReference type="Pfam" id="PF00534"/>
    </source>
</evidence>
<dbReference type="GO" id="GO:0016757">
    <property type="term" value="F:glycosyltransferase activity"/>
    <property type="evidence" value="ECO:0007669"/>
    <property type="project" value="InterPro"/>
</dbReference>
<dbReference type="PANTHER" id="PTHR45947:SF3">
    <property type="entry name" value="SULFOQUINOVOSYL TRANSFERASE SQD2"/>
    <property type="match status" value="1"/>
</dbReference>
<accession>X1UZW8</accession>
<protein>
    <recommendedName>
        <fullName evidence="1">Glycosyl transferase family 1 domain-containing protein</fullName>
    </recommendedName>
</protein>
<feature type="non-terminal residue" evidence="2">
    <location>
        <position position="1"/>
    </location>
</feature>
<dbReference type="EMBL" id="BARW01020975">
    <property type="protein sequence ID" value="GAI97934.1"/>
    <property type="molecule type" value="Genomic_DNA"/>
</dbReference>
<organism evidence="2">
    <name type="scientific">marine sediment metagenome</name>
    <dbReference type="NCBI Taxonomy" id="412755"/>
    <lineage>
        <taxon>unclassified sequences</taxon>
        <taxon>metagenomes</taxon>
        <taxon>ecological metagenomes</taxon>
    </lineage>
</organism>
<dbReference type="InterPro" id="IPR001296">
    <property type="entry name" value="Glyco_trans_1"/>
</dbReference>
<dbReference type="SUPFAM" id="SSF53756">
    <property type="entry name" value="UDP-Glycosyltransferase/glycogen phosphorylase"/>
    <property type="match status" value="1"/>
</dbReference>
<dbReference type="InterPro" id="IPR050194">
    <property type="entry name" value="Glycosyltransferase_grp1"/>
</dbReference>
<feature type="domain" description="Glycosyl transferase family 1" evidence="1">
    <location>
        <begin position="15"/>
        <end position="174"/>
    </location>
</feature>
<name>X1UZW8_9ZZZZ</name>
<comment type="caution">
    <text evidence="2">The sequence shown here is derived from an EMBL/GenBank/DDBJ whole genome shotgun (WGS) entry which is preliminary data.</text>
</comment>
<dbReference type="AlphaFoldDB" id="X1UZW8"/>
<gene>
    <name evidence="2" type="ORF">S12H4_35335</name>
</gene>
<dbReference type="Gene3D" id="3.40.50.2000">
    <property type="entry name" value="Glycogen Phosphorylase B"/>
    <property type="match status" value="2"/>
</dbReference>
<sequence length="201" mass="22596">TKILIVPNGVNEKFFIKRTKSKNKITQLLFVGRLAKEKNLPRLIEAHSLMKQPAILHIVGEGNKKGEIIKLINDMKLNNVFIHGKKTGKDLLDFYRNADVFVLSSNYEGLPLTILEAMAAGVPVVASDVKGIQELIRNIGILVSPPTPQNFAKELDKLINNKKLMVSLAKRGREKAKQYNWDTAILQLEGLYQAVLREVKE</sequence>
<evidence type="ECO:0000313" key="2">
    <source>
        <dbReference type="EMBL" id="GAI97934.1"/>
    </source>
</evidence>
<dbReference type="Pfam" id="PF00534">
    <property type="entry name" value="Glycos_transf_1"/>
    <property type="match status" value="1"/>
</dbReference>
<dbReference type="CDD" id="cd03801">
    <property type="entry name" value="GT4_PimA-like"/>
    <property type="match status" value="1"/>
</dbReference>
<reference evidence="2" key="1">
    <citation type="journal article" date="2014" name="Front. Microbiol.">
        <title>High frequency of phylogenetically diverse reductive dehalogenase-homologous genes in deep subseafloor sedimentary metagenomes.</title>
        <authorList>
            <person name="Kawai M."/>
            <person name="Futagami T."/>
            <person name="Toyoda A."/>
            <person name="Takaki Y."/>
            <person name="Nishi S."/>
            <person name="Hori S."/>
            <person name="Arai W."/>
            <person name="Tsubouchi T."/>
            <person name="Morono Y."/>
            <person name="Uchiyama I."/>
            <person name="Ito T."/>
            <person name="Fujiyama A."/>
            <person name="Inagaki F."/>
            <person name="Takami H."/>
        </authorList>
    </citation>
    <scope>NUCLEOTIDE SEQUENCE</scope>
    <source>
        <strain evidence="2">Expedition CK06-06</strain>
    </source>
</reference>
<dbReference type="PANTHER" id="PTHR45947">
    <property type="entry name" value="SULFOQUINOVOSYL TRANSFERASE SQD2"/>
    <property type="match status" value="1"/>
</dbReference>